<comment type="subcellular location">
    <subcellularLocation>
        <location evidence="1">Cytoplasm</location>
    </subcellularLocation>
</comment>
<gene>
    <name evidence="10" type="ORF">AAG570_007597</name>
</gene>
<protein>
    <recommendedName>
        <fullName evidence="3 9">T-complex protein 1 subunit gamma</fullName>
    </recommendedName>
</protein>
<dbReference type="Proteomes" id="UP001558652">
    <property type="component" value="Unassembled WGS sequence"/>
</dbReference>
<evidence type="ECO:0000256" key="7">
    <source>
        <dbReference type="ARBA" id="ARBA00023186"/>
    </source>
</evidence>
<evidence type="ECO:0000256" key="4">
    <source>
        <dbReference type="ARBA" id="ARBA00022490"/>
    </source>
</evidence>
<dbReference type="PRINTS" id="PR00304">
    <property type="entry name" value="TCOMPLEXTCP1"/>
</dbReference>
<dbReference type="FunFam" id="3.50.7.10:FF:000005">
    <property type="entry name" value="T-complex protein 1 subunit gamma"/>
    <property type="match status" value="1"/>
</dbReference>
<dbReference type="InterPro" id="IPR053374">
    <property type="entry name" value="TCP-1_chaperonin"/>
</dbReference>
<dbReference type="Gene3D" id="3.50.7.10">
    <property type="entry name" value="GroEL"/>
    <property type="match status" value="1"/>
</dbReference>
<dbReference type="InterPro" id="IPR002194">
    <property type="entry name" value="Chaperonin_TCP-1_CS"/>
</dbReference>
<organism evidence="10 11">
    <name type="scientific">Ranatra chinensis</name>
    <dbReference type="NCBI Taxonomy" id="642074"/>
    <lineage>
        <taxon>Eukaryota</taxon>
        <taxon>Metazoa</taxon>
        <taxon>Ecdysozoa</taxon>
        <taxon>Arthropoda</taxon>
        <taxon>Hexapoda</taxon>
        <taxon>Insecta</taxon>
        <taxon>Pterygota</taxon>
        <taxon>Neoptera</taxon>
        <taxon>Paraneoptera</taxon>
        <taxon>Hemiptera</taxon>
        <taxon>Heteroptera</taxon>
        <taxon>Panheteroptera</taxon>
        <taxon>Nepomorpha</taxon>
        <taxon>Nepidae</taxon>
        <taxon>Ranatrinae</taxon>
        <taxon>Ranatra</taxon>
    </lineage>
</organism>
<dbReference type="PROSITE" id="PS00995">
    <property type="entry name" value="TCP1_3"/>
    <property type="match status" value="1"/>
</dbReference>
<keyword evidence="11" id="KW-1185">Reference proteome</keyword>
<dbReference type="InterPro" id="IPR017998">
    <property type="entry name" value="Chaperone_TCP-1"/>
</dbReference>
<keyword evidence="4" id="KW-0963">Cytoplasm</keyword>
<keyword evidence="6 8" id="KW-0067">ATP-binding</keyword>
<name>A0ABD0XU81_9HEMI</name>
<dbReference type="GO" id="GO:0005832">
    <property type="term" value="C:chaperonin-containing T-complex"/>
    <property type="evidence" value="ECO:0007669"/>
    <property type="project" value="UniProtKB-ARBA"/>
</dbReference>
<accession>A0ABD0XU81</accession>
<dbReference type="Pfam" id="PF00118">
    <property type="entry name" value="Cpn60_TCP1"/>
    <property type="match status" value="1"/>
</dbReference>
<keyword evidence="7 8" id="KW-0143">Chaperone</keyword>
<dbReference type="NCBIfam" id="TIGR02344">
    <property type="entry name" value="chap_CCT_gamma"/>
    <property type="match status" value="1"/>
</dbReference>
<dbReference type="InterPro" id="IPR012719">
    <property type="entry name" value="Chap_CCT_gamma"/>
</dbReference>
<dbReference type="Gene3D" id="3.30.260.10">
    <property type="entry name" value="TCP-1-like chaperonin intermediate domain"/>
    <property type="match status" value="1"/>
</dbReference>
<evidence type="ECO:0000256" key="3">
    <source>
        <dbReference type="ARBA" id="ARBA00017187"/>
    </source>
</evidence>
<dbReference type="PROSITE" id="PS00751">
    <property type="entry name" value="TCP1_2"/>
    <property type="match status" value="1"/>
</dbReference>
<keyword evidence="5 8" id="KW-0547">Nucleotide-binding</keyword>
<dbReference type="SUPFAM" id="SSF54849">
    <property type="entry name" value="GroEL-intermediate domain like"/>
    <property type="match status" value="1"/>
</dbReference>
<evidence type="ECO:0000256" key="9">
    <source>
        <dbReference type="RuleBase" id="RU004191"/>
    </source>
</evidence>
<comment type="caution">
    <text evidence="10">The sequence shown here is derived from an EMBL/GenBank/DDBJ whole genome shotgun (WGS) entry which is preliminary data.</text>
</comment>
<evidence type="ECO:0000256" key="1">
    <source>
        <dbReference type="ARBA" id="ARBA00004496"/>
    </source>
</evidence>
<evidence type="ECO:0000313" key="11">
    <source>
        <dbReference type="Proteomes" id="UP001558652"/>
    </source>
</evidence>
<evidence type="ECO:0000256" key="5">
    <source>
        <dbReference type="ARBA" id="ARBA00022741"/>
    </source>
</evidence>
<proteinExistence type="inferred from homology"/>
<evidence type="ECO:0000313" key="10">
    <source>
        <dbReference type="EMBL" id="KAL1114773.1"/>
    </source>
</evidence>
<dbReference type="PANTHER" id="PTHR11353">
    <property type="entry name" value="CHAPERONIN"/>
    <property type="match status" value="1"/>
</dbReference>
<dbReference type="Gene3D" id="1.10.560.10">
    <property type="entry name" value="GroEL-like equatorial domain"/>
    <property type="match status" value="1"/>
</dbReference>
<evidence type="ECO:0000256" key="6">
    <source>
        <dbReference type="ARBA" id="ARBA00022840"/>
    </source>
</evidence>
<comment type="similarity">
    <text evidence="2 8">Belongs to the TCP-1 chaperonin family.</text>
</comment>
<dbReference type="InterPro" id="IPR027409">
    <property type="entry name" value="GroEL-like_apical_dom_sf"/>
</dbReference>
<dbReference type="InterPro" id="IPR027410">
    <property type="entry name" value="TCP-1-like_intermed_sf"/>
</dbReference>
<evidence type="ECO:0000256" key="2">
    <source>
        <dbReference type="ARBA" id="ARBA00008020"/>
    </source>
</evidence>
<dbReference type="InterPro" id="IPR002423">
    <property type="entry name" value="Cpn60/GroEL/TCP-1"/>
</dbReference>
<sequence>MLKMLMDPMGGIVLTNDGNAILREITVQHPSAKTMIEIARSQDEEVGDGTTSVVILTGEVLYAAEPFLTIHSIHPLTIIRGYQMALTDILDLVHKKFCIELDPSDEQRIEKVVNRCVGTKLLGVWTDLACRLALGAVKTVLIESNGRKDIDIKYYARVEKIPGGRLEDSQLLDGIMINKDVTHPAMRRLIQNPRIILLDCPLEYKKGESQTSIEIMNETDFAKILMMEEEYVKKICSEIIAFKPDLVISEKGISDLAQHYLQRAGITAIRRVRKTDNNRIARACGATIVNRTEDLKETDVGTGAGLFEIKKIGDEYYTFITKCTNPKACTILLRAPTKDILNEAERNLHDAMCVARNIMLEPKLLLGGGCVEMLLVNDLLEKSNSVPVQYQEAYRAAVNSLLVIPRTLIQNTGAPIIQRLTELRKAIIEGNVSTGINGITGELIDVLKYEIYDPLVVKQQIYKTAIEVF</sequence>
<dbReference type="SUPFAM" id="SSF48592">
    <property type="entry name" value="GroEL equatorial domain-like"/>
    <property type="match status" value="1"/>
</dbReference>
<dbReference type="GO" id="GO:0005524">
    <property type="term" value="F:ATP binding"/>
    <property type="evidence" value="ECO:0007669"/>
    <property type="project" value="UniProtKB-KW"/>
</dbReference>
<evidence type="ECO:0000256" key="8">
    <source>
        <dbReference type="RuleBase" id="RU004187"/>
    </source>
</evidence>
<dbReference type="SUPFAM" id="SSF52029">
    <property type="entry name" value="GroEL apical domain-like"/>
    <property type="match status" value="1"/>
</dbReference>
<reference evidence="10 11" key="1">
    <citation type="submission" date="2024-07" db="EMBL/GenBank/DDBJ databases">
        <title>Chromosome-level genome assembly of the water stick insect Ranatra chinensis (Heteroptera: Nepidae).</title>
        <authorList>
            <person name="Liu X."/>
        </authorList>
    </citation>
    <scope>NUCLEOTIDE SEQUENCE [LARGE SCALE GENOMIC DNA]</scope>
    <source>
        <strain evidence="10">Cailab_2021Rc</strain>
        <tissue evidence="10">Muscle</tissue>
    </source>
</reference>
<dbReference type="NCBIfam" id="NF041083">
    <property type="entry name" value="thermosome_beta"/>
    <property type="match status" value="1"/>
</dbReference>
<dbReference type="AlphaFoldDB" id="A0ABD0XU81"/>
<dbReference type="InterPro" id="IPR027413">
    <property type="entry name" value="GROEL-like_equatorial_sf"/>
</dbReference>
<dbReference type="EMBL" id="JBFDAA010000021">
    <property type="protein sequence ID" value="KAL1114773.1"/>
    <property type="molecule type" value="Genomic_DNA"/>
</dbReference>